<dbReference type="NCBIfam" id="TIGR00095">
    <property type="entry name" value="16S rRNA (guanine(966)-N(2))-methyltransferase RsmD"/>
    <property type="match status" value="1"/>
</dbReference>
<dbReference type="Gene3D" id="3.40.50.150">
    <property type="entry name" value="Vaccinia Virus protein VP39"/>
    <property type="match status" value="1"/>
</dbReference>
<dbReference type="CDD" id="cd02440">
    <property type="entry name" value="AdoMet_MTases"/>
    <property type="match status" value="1"/>
</dbReference>
<dbReference type="Proteomes" id="UP000198281">
    <property type="component" value="Unassembled WGS sequence"/>
</dbReference>
<evidence type="ECO:0000313" key="3">
    <source>
        <dbReference type="EMBL" id="SNS07476.1"/>
    </source>
</evidence>
<accession>A0A239BI34</accession>
<gene>
    <name evidence="3" type="ORF">SAMN06295912_101178</name>
</gene>
<dbReference type="AlphaFoldDB" id="A0A239BI34"/>
<dbReference type="SUPFAM" id="SSF53335">
    <property type="entry name" value="S-adenosyl-L-methionine-dependent methyltransferases"/>
    <property type="match status" value="1"/>
</dbReference>
<organism evidence="3 4">
    <name type="scientific">Edaphosphingomonas laterariae</name>
    <dbReference type="NCBI Taxonomy" id="861865"/>
    <lineage>
        <taxon>Bacteria</taxon>
        <taxon>Pseudomonadati</taxon>
        <taxon>Pseudomonadota</taxon>
        <taxon>Alphaproteobacteria</taxon>
        <taxon>Sphingomonadales</taxon>
        <taxon>Rhizorhabdaceae</taxon>
        <taxon>Edaphosphingomonas</taxon>
    </lineage>
</organism>
<sequence>MRIIAGQWRGRTIAAPAGDSTRPTSDRTREALFSMLASRLGSFEGLRVADFFAGSGALGLEAMSRGAGEATFVEQDRKAADVLRANAARLGAKVDVRAQAVATLGPCSQPHDLLMFDPPYASGGAGALLERLTRLGWAAPTAWASVETARDEVVTAGGWTVDAERIHGKAKLTLLRRDAAE</sequence>
<name>A0A239BI34_9SPHN</name>
<dbReference type="PANTHER" id="PTHR43542">
    <property type="entry name" value="METHYLTRANSFERASE"/>
    <property type="match status" value="1"/>
</dbReference>
<proteinExistence type="predicted"/>
<dbReference type="OrthoDB" id="9803017at2"/>
<dbReference type="PIRSF" id="PIRSF004553">
    <property type="entry name" value="CHP00095"/>
    <property type="match status" value="1"/>
</dbReference>
<protein>
    <submittedName>
        <fullName evidence="3">16S rRNA (Guanine966-N2)-methyltransferase</fullName>
    </submittedName>
</protein>
<dbReference type="InterPro" id="IPR004398">
    <property type="entry name" value="RNA_MeTrfase_RsmD"/>
</dbReference>
<dbReference type="PANTHER" id="PTHR43542:SF1">
    <property type="entry name" value="METHYLTRANSFERASE"/>
    <property type="match status" value="1"/>
</dbReference>
<keyword evidence="2 3" id="KW-0808">Transferase</keyword>
<keyword evidence="1 3" id="KW-0489">Methyltransferase</keyword>
<evidence type="ECO:0000313" key="4">
    <source>
        <dbReference type="Proteomes" id="UP000198281"/>
    </source>
</evidence>
<dbReference type="GO" id="GO:0008168">
    <property type="term" value="F:methyltransferase activity"/>
    <property type="evidence" value="ECO:0007669"/>
    <property type="project" value="UniProtKB-KW"/>
</dbReference>
<dbReference type="EMBL" id="FZOS01000001">
    <property type="protein sequence ID" value="SNS07476.1"/>
    <property type="molecule type" value="Genomic_DNA"/>
</dbReference>
<keyword evidence="4" id="KW-1185">Reference proteome</keyword>
<dbReference type="InterPro" id="IPR029063">
    <property type="entry name" value="SAM-dependent_MTases_sf"/>
</dbReference>
<evidence type="ECO:0000256" key="1">
    <source>
        <dbReference type="ARBA" id="ARBA00022603"/>
    </source>
</evidence>
<dbReference type="RefSeq" id="WP_089217710.1">
    <property type="nucleotide sequence ID" value="NZ_FZOS01000001.1"/>
</dbReference>
<evidence type="ECO:0000256" key="2">
    <source>
        <dbReference type="ARBA" id="ARBA00022679"/>
    </source>
</evidence>
<reference evidence="4" key="1">
    <citation type="submission" date="2017-06" db="EMBL/GenBank/DDBJ databases">
        <authorList>
            <person name="Varghese N."/>
            <person name="Submissions S."/>
        </authorList>
    </citation>
    <scope>NUCLEOTIDE SEQUENCE [LARGE SCALE GENOMIC DNA]</scope>
    <source>
        <strain evidence="4">LNB2</strain>
    </source>
</reference>
<dbReference type="GO" id="GO:0031167">
    <property type="term" value="P:rRNA methylation"/>
    <property type="evidence" value="ECO:0007669"/>
    <property type="project" value="InterPro"/>
</dbReference>
<dbReference type="Pfam" id="PF03602">
    <property type="entry name" value="Cons_hypoth95"/>
    <property type="match status" value="1"/>
</dbReference>